<dbReference type="GO" id="GO:0008289">
    <property type="term" value="F:lipid binding"/>
    <property type="evidence" value="ECO:0007669"/>
    <property type="project" value="UniProtKB-KW"/>
</dbReference>
<dbReference type="OrthoDB" id="412780at2759"/>
<dbReference type="InterPro" id="IPR031259">
    <property type="entry name" value="ILBP"/>
</dbReference>
<dbReference type="PRINTS" id="PR00178">
    <property type="entry name" value="FATTYACIDBP"/>
</dbReference>
<dbReference type="InterPro" id="IPR000566">
    <property type="entry name" value="Lipocln_cytosolic_FA-bd_dom"/>
</dbReference>
<dbReference type="EMBL" id="LIAE01010340">
    <property type="protein sequence ID" value="PAV62883.1"/>
    <property type="molecule type" value="Genomic_DNA"/>
</dbReference>
<keyword evidence="3" id="KW-0813">Transport</keyword>
<dbReference type="Pfam" id="PF00061">
    <property type="entry name" value="Lipocalin"/>
    <property type="match status" value="1"/>
</dbReference>
<dbReference type="PROSITE" id="PS00214">
    <property type="entry name" value="FABP"/>
    <property type="match status" value="1"/>
</dbReference>
<organism evidence="5 6">
    <name type="scientific">Diploscapter pachys</name>
    <dbReference type="NCBI Taxonomy" id="2018661"/>
    <lineage>
        <taxon>Eukaryota</taxon>
        <taxon>Metazoa</taxon>
        <taxon>Ecdysozoa</taxon>
        <taxon>Nematoda</taxon>
        <taxon>Chromadorea</taxon>
        <taxon>Rhabditida</taxon>
        <taxon>Rhabditina</taxon>
        <taxon>Rhabditomorpha</taxon>
        <taxon>Rhabditoidea</taxon>
        <taxon>Rhabditidae</taxon>
        <taxon>Diploscapter</taxon>
    </lineage>
</organism>
<gene>
    <name evidence="5" type="ORF">WR25_23779</name>
</gene>
<evidence type="ECO:0000259" key="4">
    <source>
        <dbReference type="PROSITE" id="PS00214"/>
    </source>
</evidence>
<dbReference type="PANTHER" id="PTHR11955">
    <property type="entry name" value="FATTY ACID BINDING PROTEIN"/>
    <property type="match status" value="1"/>
</dbReference>
<dbReference type="CDD" id="cd00742">
    <property type="entry name" value="FABP"/>
    <property type="match status" value="1"/>
</dbReference>
<keyword evidence="2" id="KW-0446">Lipid-binding</keyword>
<sequence length="191" mass="21218">MSIQSAIVGKWNFESSENFDAYMKEAGVGMMTRTVAAKLKPTLEFVVEGDNWTMTSVSTFKTHASKFTIGLEQDDKTADGRDVKSLYTLVNDHLIQVEKSNSGGKDSRIDRYIDGGKLVIVSLRVQRREVDTRLHQGLDVLPVRCTRLEHGPPAVCPTPSAGNFAPLPSELSFYPTFNKLQPNFPNPNDNL</sequence>
<comment type="similarity">
    <text evidence="1 3">Belongs to the calycin superfamily. Fatty-acid binding protein (FABP) family.</text>
</comment>
<evidence type="ECO:0000256" key="3">
    <source>
        <dbReference type="RuleBase" id="RU003696"/>
    </source>
</evidence>
<dbReference type="AlphaFoldDB" id="A0A2A2JMH5"/>
<evidence type="ECO:0000313" key="5">
    <source>
        <dbReference type="EMBL" id="PAV62883.1"/>
    </source>
</evidence>
<proteinExistence type="inferred from homology"/>
<dbReference type="InterPro" id="IPR000463">
    <property type="entry name" value="Fatty_acid-bd"/>
</dbReference>
<evidence type="ECO:0000256" key="1">
    <source>
        <dbReference type="ARBA" id="ARBA00008390"/>
    </source>
</evidence>
<protein>
    <recommendedName>
        <fullName evidence="4">Cytosolic fatty-acid binding proteins domain-containing protein</fullName>
    </recommendedName>
</protein>
<evidence type="ECO:0000313" key="6">
    <source>
        <dbReference type="Proteomes" id="UP000218231"/>
    </source>
</evidence>
<accession>A0A2A2JMH5</accession>
<dbReference type="Proteomes" id="UP000218231">
    <property type="component" value="Unassembled WGS sequence"/>
</dbReference>
<dbReference type="STRING" id="2018661.A0A2A2JMH5"/>
<keyword evidence="6" id="KW-1185">Reference proteome</keyword>
<dbReference type="Gene3D" id="2.40.128.20">
    <property type="match status" value="1"/>
</dbReference>
<dbReference type="InterPro" id="IPR012674">
    <property type="entry name" value="Calycin"/>
</dbReference>
<dbReference type="SUPFAM" id="SSF50814">
    <property type="entry name" value="Lipocalins"/>
    <property type="match status" value="1"/>
</dbReference>
<reference evidence="5 6" key="1">
    <citation type="journal article" date="2017" name="Curr. Biol.">
        <title>Genome architecture and evolution of a unichromosomal asexual nematode.</title>
        <authorList>
            <person name="Fradin H."/>
            <person name="Zegar C."/>
            <person name="Gutwein M."/>
            <person name="Lucas J."/>
            <person name="Kovtun M."/>
            <person name="Corcoran D."/>
            <person name="Baugh L.R."/>
            <person name="Kiontke K."/>
            <person name="Gunsalus K."/>
            <person name="Fitch D.H."/>
            <person name="Piano F."/>
        </authorList>
    </citation>
    <scope>NUCLEOTIDE SEQUENCE [LARGE SCALE GENOMIC DNA]</scope>
    <source>
        <strain evidence="5">PF1309</strain>
    </source>
</reference>
<evidence type="ECO:0000256" key="2">
    <source>
        <dbReference type="ARBA" id="ARBA00023121"/>
    </source>
</evidence>
<name>A0A2A2JMH5_9BILA</name>
<feature type="domain" description="Cytosolic fatty-acid binding proteins" evidence="4">
    <location>
        <begin position="9"/>
        <end position="26"/>
    </location>
</feature>
<comment type="caution">
    <text evidence="5">The sequence shown here is derived from an EMBL/GenBank/DDBJ whole genome shotgun (WGS) entry which is preliminary data.</text>
</comment>